<sequence>MSLSGHCLCGAVTYSTDSDPIMVAICHCTDCQRQSGAPFSLNVAVDRDALTIGGDSLTTYETVGGAMDMKRERMFCNRCGSPLISVLEEAGDMAFIKAGTLDDTSVITPELEVYTDSAQPWFHAAEAEERGLFPAGIPT</sequence>
<dbReference type="SUPFAM" id="SSF51316">
    <property type="entry name" value="Mss4-like"/>
    <property type="match status" value="1"/>
</dbReference>
<keyword evidence="4" id="KW-0456">Lyase</keyword>
<evidence type="ECO:0000256" key="2">
    <source>
        <dbReference type="ARBA" id="ARBA00022723"/>
    </source>
</evidence>
<reference evidence="6 7" key="1">
    <citation type="submission" date="2022-06" db="EMBL/GenBank/DDBJ databases">
        <title>Paraconexibacter antarcticus.</title>
        <authorList>
            <person name="Kim C.S."/>
        </authorList>
    </citation>
    <scope>NUCLEOTIDE SEQUENCE [LARGE SCALE GENOMIC DNA]</scope>
    <source>
        <strain evidence="6 7">02-257</strain>
    </source>
</reference>
<evidence type="ECO:0000256" key="3">
    <source>
        <dbReference type="ARBA" id="ARBA00022833"/>
    </source>
</evidence>
<keyword evidence="7" id="KW-1185">Reference proteome</keyword>
<name>A0ABY5DSV0_9ACTN</name>
<evidence type="ECO:0000256" key="1">
    <source>
        <dbReference type="ARBA" id="ARBA00005495"/>
    </source>
</evidence>
<keyword evidence="3" id="KW-0862">Zinc</keyword>
<dbReference type="Proteomes" id="UP001056035">
    <property type="component" value="Chromosome"/>
</dbReference>
<evidence type="ECO:0000256" key="4">
    <source>
        <dbReference type="ARBA" id="ARBA00023239"/>
    </source>
</evidence>
<keyword evidence="2" id="KW-0479">Metal-binding</keyword>
<dbReference type="InterPro" id="IPR006913">
    <property type="entry name" value="CENP-V/GFA"/>
</dbReference>
<evidence type="ECO:0000313" key="6">
    <source>
        <dbReference type="EMBL" id="UTI63639.1"/>
    </source>
</evidence>
<dbReference type="PANTHER" id="PTHR33337">
    <property type="entry name" value="GFA DOMAIN-CONTAINING PROTEIN"/>
    <property type="match status" value="1"/>
</dbReference>
<protein>
    <submittedName>
        <fullName evidence="6">GFA family protein</fullName>
    </submittedName>
</protein>
<comment type="similarity">
    <text evidence="1">Belongs to the Gfa family.</text>
</comment>
<proteinExistence type="inferred from homology"/>
<dbReference type="EMBL" id="CP098502">
    <property type="protein sequence ID" value="UTI63639.1"/>
    <property type="molecule type" value="Genomic_DNA"/>
</dbReference>
<gene>
    <name evidence="6" type="ORF">NBH00_20125</name>
</gene>
<evidence type="ECO:0000313" key="7">
    <source>
        <dbReference type="Proteomes" id="UP001056035"/>
    </source>
</evidence>
<dbReference type="PROSITE" id="PS51891">
    <property type="entry name" value="CENP_V_GFA"/>
    <property type="match status" value="1"/>
</dbReference>
<accession>A0ABY5DSV0</accession>
<dbReference type="PANTHER" id="PTHR33337:SF40">
    <property type="entry name" value="CENP-V_GFA DOMAIN-CONTAINING PROTEIN-RELATED"/>
    <property type="match status" value="1"/>
</dbReference>
<dbReference type="RefSeq" id="WP_254570364.1">
    <property type="nucleotide sequence ID" value="NZ_CP098502.1"/>
</dbReference>
<dbReference type="InterPro" id="IPR011057">
    <property type="entry name" value="Mss4-like_sf"/>
</dbReference>
<dbReference type="Pfam" id="PF04828">
    <property type="entry name" value="GFA"/>
    <property type="match status" value="1"/>
</dbReference>
<feature type="domain" description="CENP-V/GFA" evidence="5">
    <location>
        <begin position="3"/>
        <end position="122"/>
    </location>
</feature>
<organism evidence="6 7">
    <name type="scientific">Paraconexibacter antarcticus</name>
    <dbReference type="NCBI Taxonomy" id="2949664"/>
    <lineage>
        <taxon>Bacteria</taxon>
        <taxon>Bacillati</taxon>
        <taxon>Actinomycetota</taxon>
        <taxon>Thermoleophilia</taxon>
        <taxon>Solirubrobacterales</taxon>
        <taxon>Paraconexibacteraceae</taxon>
        <taxon>Paraconexibacter</taxon>
    </lineage>
</organism>
<dbReference type="Gene3D" id="3.90.1590.10">
    <property type="entry name" value="glutathione-dependent formaldehyde- activating enzyme (gfa)"/>
    <property type="match status" value="1"/>
</dbReference>
<evidence type="ECO:0000259" key="5">
    <source>
        <dbReference type="PROSITE" id="PS51891"/>
    </source>
</evidence>